<gene>
    <name evidence="2" type="ORF">BIW11_09399</name>
</gene>
<keyword evidence="3" id="KW-1185">Reference proteome</keyword>
<dbReference type="EMBL" id="MNPL01008963">
    <property type="protein sequence ID" value="OQR73963.1"/>
    <property type="molecule type" value="Genomic_DNA"/>
</dbReference>
<accession>A0A1V9XKM7</accession>
<organism evidence="2 3">
    <name type="scientific">Tropilaelaps mercedesae</name>
    <dbReference type="NCBI Taxonomy" id="418985"/>
    <lineage>
        <taxon>Eukaryota</taxon>
        <taxon>Metazoa</taxon>
        <taxon>Ecdysozoa</taxon>
        <taxon>Arthropoda</taxon>
        <taxon>Chelicerata</taxon>
        <taxon>Arachnida</taxon>
        <taxon>Acari</taxon>
        <taxon>Parasitiformes</taxon>
        <taxon>Mesostigmata</taxon>
        <taxon>Gamasina</taxon>
        <taxon>Dermanyssoidea</taxon>
        <taxon>Laelapidae</taxon>
        <taxon>Tropilaelaps</taxon>
    </lineage>
</organism>
<dbReference type="OrthoDB" id="6418677at2759"/>
<feature type="non-terminal residue" evidence="2">
    <location>
        <position position="354"/>
    </location>
</feature>
<protein>
    <submittedName>
        <fullName evidence="2">Uncharacterized protein</fullName>
    </submittedName>
</protein>
<feature type="compositionally biased region" description="Basic and acidic residues" evidence="1">
    <location>
        <begin position="165"/>
        <end position="175"/>
    </location>
</feature>
<feature type="non-terminal residue" evidence="2">
    <location>
        <position position="1"/>
    </location>
</feature>
<dbReference type="InParanoid" id="A0A1V9XKM7"/>
<comment type="caution">
    <text evidence="2">The sequence shown here is derived from an EMBL/GenBank/DDBJ whole genome shotgun (WGS) entry which is preliminary data.</text>
</comment>
<evidence type="ECO:0000256" key="1">
    <source>
        <dbReference type="SAM" id="MobiDB-lite"/>
    </source>
</evidence>
<feature type="region of interest" description="Disordered" evidence="1">
    <location>
        <begin position="140"/>
        <end position="175"/>
    </location>
</feature>
<reference evidence="2 3" key="1">
    <citation type="journal article" date="2017" name="Gigascience">
        <title>Draft genome of the honey bee ectoparasitic mite, Tropilaelaps mercedesae, is shaped by the parasitic life history.</title>
        <authorList>
            <person name="Dong X."/>
            <person name="Armstrong S.D."/>
            <person name="Xia D."/>
            <person name="Makepeace B.L."/>
            <person name="Darby A.C."/>
            <person name="Kadowaki T."/>
        </authorList>
    </citation>
    <scope>NUCLEOTIDE SEQUENCE [LARGE SCALE GENOMIC DNA]</scope>
    <source>
        <strain evidence="2">Wuxi-XJTLU</strain>
    </source>
</reference>
<feature type="compositionally biased region" description="Basic and acidic residues" evidence="1">
    <location>
        <begin position="145"/>
        <end position="155"/>
    </location>
</feature>
<dbReference type="Proteomes" id="UP000192247">
    <property type="component" value="Unassembled WGS sequence"/>
</dbReference>
<dbReference type="AlphaFoldDB" id="A0A1V9XKM7"/>
<evidence type="ECO:0000313" key="2">
    <source>
        <dbReference type="EMBL" id="OQR73963.1"/>
    </source>
</evidence>
<name>A0A1V9XKM7_9ACAR</name>
<evidence type="ECO:0000313" key="3">
    <source>
        <dbReference type="Proteomes" id="UP000192247"/>
    </source>
</evidence>
<sequence>ATIENVHDRCVQADYPSSYSSEEDLVETMWCSEDDWRPYSHWHWVEEIVTTTHLHLKDIGIIDAAVQTLRQDHHATNRQIQTLLHRCEETDIEPFAQRPTEGISPPHTETPDCRKENPTLFAHRTKLENNIVMSVHSIGASGTSREIEKDASEGRRHTRQKHKQAREQQEQVRVKSVEHEFSIEDVVESPTPQKWMVSQSDKQALSDLENWVTSDFEGQTEPIARAPAANALGVTEEELHFIQQELDHAHDSMSQSSAQDSLNGSSSIKSAVRLLEEDYLEKAAAGGGSRAGTLSSMSNRLATIVEKREIAIQTLNDVTTDEAAEFAARPPPCKKKELIPLHAVFSDIDKYACS</sequence>
<proteinExistence type="predicted"/>